<comment type="caution">
    <text evidence="1">The sequence shown here is derived from an EMBL/GenBank/DDBJ whole genome shotgun (WGS) entry which is preliminary data.</text>
</comment>
<evidence type="ECO:0000313" key="1">
    <source>
        <dbReference type="EMBL" id="GIM68132.1"/>
    </source>
</evidence>
<reference evidence="1" key="1">
    <citation type="submission" date="2021-03" db="EMBL/GenBank/DDBJ databases">
        <title>Whole genome shotgun sequence of Actinoplanes consettensis NBRC 14913.</title>
        <authorList>
            <person name="Komaki H."/>
            <person name="Tamura T."/>
        </authorList>
    </citation>
    <scope>NUCLEOTIDE SEQUENCE</scope>
    <source>
        <strain evidence="1">NBRC 14913</strain>
    </source>
</reference>
<dbReference type="AlphaFoldDB" id="A0A919VLW2"/>
<proteinExistence type="predicted"/>
<organism evidence="1 2">
    <name type="scientific">Winogradskya consettensis</name>
    <dbReference type="NCBI Taxonomy" id="113560"/>
    <lineage>
        <taxon>Bacteria</taxon>
        <taxon>Bacillati</taxon>
        <taxon>Actinomycetota</taxon>
        <taxon>Actinomycetes</taxon>
        <taxon>Micromonosporales</taxon>
        <taxon>Micromonosporaceae</taxon>
        <taxon>Winogradskya</taxon>
    </lineage>
</organism>
<dbReference type="Proteomes" id="UP000680865">
    <property type="component" value="Unassembled WGS sequence"/>
</dbReference>
<sequence>MRRDAGGSRRTEEFRVIGLQLRTELGEIVTRGTSGGVHWSEALSQIDQQRFPCLGGLLPYADTVFNERQVGKLLLEVADRSVRDIVGEEAASEIEVLCRQVEEGSHLYLWFVGD</sequence>
<name>A0A919VLW2_9ACTN</name>
<accession>A0A919VLW2</accession>
<keyword evidence="2" id="KW-1185">Reference proteome</keyword>
<gene>
    <name evidence="1" type="ORF">Aco04nite_09390</name>
</gene>
<evidence type="ECO:0000313" key="2">
    <source>
        <dbReference type="Proteomes" id="UP000680865"/>
    </source>
</evidence>
<protein>
    <submittedName>
        <fullName evidence="1">Uncharacterized protein</fullName>
    </submittedName>
</protein>
<dbReference type="EMBL" id="BOQP01000004">
    <property type="protein sequence ID" value="GIM68132.1"/>
    <property type="molecule type" value="Genomic_DNA"/>
</dbReference>